<evidence type="ECO:0000256" key="1">
    <source>
        <dbReference type="SAM" id="SignalP"/>
    </source>
</evidence>
<sequence length="77" mass="8612">MKFTPVLLVITLLTSIGLGIASPSQAAISGSIDASKSVHEAPSLKLAKGGKFKKLRCYKKRFYYRGHYIYKTFCFKH</sequence>
<dbReference type="EMBL" id="PVWJ01000148">
    <property type="protein sequence ID" value="PSB00906.1"/>
    <property type="molecule type" value="Genomic_DNA"/>
</dbReference>
<feature type="signal peptide" evidence="1">
    <location>
        <begin position="1"/>
        <end position="26"/>
    </location>
</feature>
<protein>
    <submittedName>
        <fullName evidence="2">Uncharacterized protein</fullName>
    </submittedName>
</protein>
<name>A0A2T1BY05_9CYAN</name>
<reference evidence="2 3" key="2">
    <citation type="submission" date="2018-03" db="EMBL/GenBank/DDBJ databases">
        <title>The ancient ancestry and fast evolution of plastids.</title>
        <authorList>
            <person name="Moore K.R."/>
            <person name="Magnabosco C."/>
            <person name="Momper L."/>
            <person name="Gold D.A."/>
            <person name="Bosak T."/>
            <person name="Fournier G.P."/>
        </authorList>
    </citation>
    <scope>NUCLEOTIDE SEQUENCE [LARGE SCALE GENOMIC DNA]</scope>
    <source>
        <strain evidence="2 3">CCAP 1448/3</strain>
    </source>
</reference>
<evidence type="ECO:0000313" key="3">
    <source>
        <dbReference type="Proteomes" id="UP000238762"/>
    </source>
</evidence>
<proteinExistence type="predicted"/>
<gene>
    <name evidence="2" type="ORF">C7B64_21045</name>
</gene>
<feature type="chain" id="PRO_5015605849" evidence="1">
    <location>
        <begin position="27"/>
        <end position="77"/>
    </location>
</feature>
<comment type="caution">
    <text evidence="2">The sequence shown here is derived from an EMBL/GenBank/DDBJ whole genome shotgun (WGS) entry which is preliminary data.</text>
</comment>
<organism evidence="2 3">
    <name type="scientific">Merismopedia glauca CCAP 1448/3</name>
    <dbReference type="NCBI Taxonomy" id="1296344"/>
    <lineage>
        <taxon>Bacteria</taxon>
        <taxon>Bacillati</taxon>
        <taxon>Cyanobacteriota</taxon>
        <taxon>Cyanophyceae</taxon>
        <taxon>Synechococcales</taxon>
        <taxon>Merismopediaceae</taxon>
        <taxon>Merismopedia</taxon>
    </lineage>
</organism>
<dbReference type="RefSeq" id="WP_106291066.1">
    <property type="nucleotide sequence ID" value="NZ_CAWNTC010000186.1"/>
</dbReference>
<keyword evidence="3" id="KW-1185">Reference proteome</keyword>
<keyword evidence="1" id="KW-0732">Signal</keyword>
<evidence type="ECO:0000313" key="2">
    <source>
        <dbReference type="EMBL" id="PSB00906.1"/>
    </source>
</evidence>
<accession>A0A2T1BY05</accession>
<dbReference type="AlphaFoldDB" id="A0A2T1BY05"/>
<dbReference type="Proteomes" id="UP000238762">
    <property type="component" value="Unassembled WGS sequence"/>
</dbReference>
<reference evidence="2 3" key="1">
    <citation type="submission" date="2018-02" db="EMBL/GenBank/DDBJ databases">
        <authorList>
            <person name="Cohen D.B."/>
            <person name="Kent A.D."/>
        </authorList>
    </citation>
    <scope>NUCLEOTIDE SEQUENCE [LARGE SCALE GENOMIC DNA]</scope>
    <source>
        <strain evidence="2 3">CCAP 1448/3</strain>
    </source>
</reference>